<name>A0ACC0TWV2_9AGAM</name>
<sequence>MELQLTGIDYDANIYDIYKGVELVLHGPQFHDPTDRNYKNRKPYFEIVPGETRSPGCPAGRTHNGTALLLVPAQLGQRLLSWYRDSRQTNNITVNGGALRLFDTSRKVSPDVEYRLEKAFYHREEQLRKKFADEARQVRLRVAKVQFGVWYAQPDSPKDLSAFSVEYEREYLNQSAAYISLVYEDNLICINIGQWETEEVNYRILVKLSSIRKYGIGYDIFRRPSIVFDLYTPPSFEQGSYNNRVPKGVRRQGRHKTRDRISALDDAHADIAPYAHQLRVILDNPDDLVNFERICCYVECRPLPTRQYRVDAYRMRFFRRDFIDIVSDWINSMEWKNSFQIEAYLRSGLLNTYDLLVGLQEPIANVIRDYGSEASDLFFRHFSVALRTRRSGEAPSVCLQRVRAEHPMIKPLKLPQGHILCHHAIITPSKILLEGPYITQSNRVIRRYQNHDPKLVERFARVEFRDENHLAYRWDGDVDGTWFLQQRIGGILAEGFEIGGRRFEFLAYSNSELHEHAAWFVSPFNDPVEGFVNAESIRASLGDFSELLRTPSKYAARIAQAFTATDHSVKIRRDQWDEQGDIGPHTDGVGTISSELADKIWEKCRAMGDSRENRTRPDAIQFRFLGYKGVVAVDSRLEGIKMRLRGSQRKFPVHDDEDAEFEIVRAFEYPNSVHLNRPIVVALEDLGVERSAFMRLQNAAKEHIYLASSSLKTFASVLRSHGLGDKFRLAFVLEQLVKLRLDLKKYHDKEAIGSAFLGRLVRDSINHSLREVKFEARIPVPHSYQLVGIADEGQAYIRDGEDSDKVFTLAENSIYVCVQEAADKEPVYFEGDCLITRSPVIHPGDVRLVYAVGKPPDDKICFFRGLKNVVVLPAVGDRSLASCLAGGDLDGCAACLLYARSDLRRLLAIPTTFILIIQTCFLLPPYLRQITLLAKSGRWMNRVAIPPPRTSLSSTSTRMLWYVARKRAQASTELTPFSHPQSLLENRHILIADQSKDGVFDEGCMKLAELCRKAVDCSKNGRRVDMRNLPKTLTKLKPDWYKAEVTGARESDYYVSERALGHLFREVNLLDANELLEGFFVTPPTAPLDDAISRALAPLVERVLGSHAGLAKAAEDAQIEGLHARYRREMRYICMTHTLIEAPDVGLMEEEVVLGTILANCTQPRWRKDRASRLRLQSGTLVDDIRSDIIPSLSGTDGPGSSTERQDRDGLRDGWAMWCWAQRHRDGKSAFIESFSLIALGVILDCLERRGMLSDSSS</sequence>
<proteinExistence type="predicted"/>
<comment type="caution">
    <text evidence="1">The sequence shown here is derived from an EMBL/GenBank/DDBJ whole genome shotgun (WGS) entry which is preliminary data.</text>
</comment>
<evidence type="ECO:0000313" key="1">
    <source>
        <dbReference type="EMBL" id="KAI9452160.1"/>
    </source>
</evidence>
<dbReference type="Proteomes" id="UP001207468">
    <property type="component" value="Unassembled WGS sequence"/>
</dbReference>
<accession>A0ACC0TWV2</accession>
<reference evidence="1" key="1">
    <citation type="submission" date="2021-03" db="EMBL/GenBank/DDBJ databases">
        <title>Evolutionary priming and transition to the ectomycorrhizal habit in an iconic lineage of mushroom-forming fungi: is preadaptation a requirement?</title>
        <authorList>
            <consortium name="DOE Joint Genome Institute"/>
            <person name="Looney B.P."/>
            <person name="Miyauchi S."/>
            <person name="Morin E."/>
            <person name="Drula E."/>
            <person name="Courty P.E."/>
            <person name="Chicoki N."/>
            <person name="Fauchery L."/>
            <person name="Kohler A."/>
            <person name="Kuo A."/>
            <person name="LaButti K."/>
            <person name="Pangilinan J."/>
            <person name="Lipzen A."/>
            <person name="Riley R."/>
            <person name="Andreopoulos W."/>
            <person name="He G."/>
            <person name="Johnson J."/>
            <person name="Barry K.W."/>
            <person name="Grigoriev I.V."/>
            <person name="Nagy L."/>
            <person name="Hibbett D."/>
            <person name="Henrissat B."/>
            <person name="Matheny P.B."/>
            <person name="Labbe J."/>
            <person name="Martin A.F."/>
        </authorList>
    </citation>
    <scope>NUCLEOTIDE SEQUENCE</scope>
    <source>
        <strain evidence="1">BPL698</strain>
    </source>
</reference>
<evidence type="ECO:0000313" key="2">
    <source>
        <dbReference type="Proteomes" id="UP001207468"/>
    </source>
</evidence>
<gene>
    <name evidence="1" type="ORF">F5148DRAFT_520761</name>
</gene>
<dbReference type="EMBL" id="JAGFNK010000347">
    <property type="protein sequence ID" value="KAI9452160.1"/>
    <property type="molecule type" value="Genomic_DNA"/>
</dbReference>
<protein>
    <submittedName>
        <fullName evidence="1">RdRP-domain-containing protein</fullName>
    </submittedName>
</protein>
<keyword evidence="2" id="KW-1185">Reference proteome</keyword>
<organism evidence="1 2">
    <name type="scientific">Russula earlei</name>
    <dbReference type="NCBI Taxonomy" id="71964"/>
    <lineage>
        <taxon>Eukaryota</taxon>
        <taxon>Fungi</taxon>
        <taxon>Dikarya</taxon>
        <taxon>Basidiomycota</taxon>
        <taxon>Agaricomycotina</taxon>
        <taxon>Agaricomycetes</taxon>
        <taxon>Russulales</taxon>
        <taxon>Russulaceae</taxon>
        <taxon>Russula</taxon>
    </lineage>
</organism>